<evidence type="ECO:0000256" key="5">
    <source>
        <dbReference type="SAM" id="Coils"/>
    </source>
</evidence>
<proteinExistence type="inferred from homology"/>
<feature type="region of interest" description="Disordered" evidence="6">
    <location>
        <begin position="433"/>
        <end position="475"/>
    </location>
</feature>
<dbReference type="RefSeq" id="WP_239078746.1">
    <property type="nucleotide sequence ID" value="NZ_BONM01000007.1"/>
</dbReference>
<keyword evidence="8" id="KW-1185">Reference proteome</keyword>
<dbReference type="AlphaFoldDB" id="A0A1I0ZHJ4"/>
<name>A0A1I0ZHJ4_9CELL</name>
<sequence length="475" mass="50590">MQTATVVAVLVGAVVALLAGVALGYVLGRARAEREGAARLARAEVEAARARERREAEREAARAEQERHAAETAVLGDRFRDVASDVLATASEQFLVLAQQRLAAGHQLQAGELAERERAVAALVDPLAGTLERVRAQLAAAEQDRAAGQAALGEQVRALREQAEGLRTETGRLSTALRSSQVRGRWGEVQLRRVVEAAGMLAHVDFVEQQRVVTDDGVQRPDLVVHLSGGRHVVVDAKVAFLGYLEAVEAADEGTRRRRLAAHARHLRAHVDGLAAKRYWEGVAPAPEFVVLFVPAEPFLLAALEEDPGLMEHAFDRDVVIATPATLLALLRTVAYAWKQDAVAANAQAVLQLGTELHGRLATLGGHLGRLGRSLEQAASAYNRTVASLETRVLVTARRFTDLGVAHEPLAAPAPVDPRLHALSAPELLEAALAEPDDAGPDRGGWGPRDTAALDAATPDAAREPQDGHPRAAGA</sequence>
<feature type="compositionally biased region" description="Basic and acidic residues" evidence="6">
    <location>
        <begin position="461"/>
        <end position="475"/>
    </location>
</feature>
<dbReference type="GO" id="GO:0006310">
    <property type="term" value="P:DNA recombination"/>
    <property type="evidence" value="ECO:0007669"/>
    <property type="project" value="UniProtKB-KW"/>
</dbReference>
<evidence type="ECO:0000313" key="7">
    <source>
        <dbReference type="EMBL" id="SFB25115.1"/>
    </source>
</evidence>
<evidence type="ECO:0000256" key="4">
    <source>
        <dbReference type="ARBA" id="ARBA00023172"/>
    </source>
</evidence>
<evidence type="ECO:0000256" key="1">
    <source>
        <dbReference type="ARBA" id="ARBA00003416"/>
    </source>
</evidence>
<evidence type="ECO:0000256" key="6">
    <source>
        <dbReference type="SAM" id="MobiDB-lite"/>
    </source>
</evidence>
<reference evidence="7 8" key="1">
    <citation type="submission" date="2016-10" db="EMBL/GenBank/DDBJ databases">
        <authorList>
            <person name="de Groot N.N."/>
        </authorList>
    </citation>
    <scope>NUCLEOTIDE SEQUENCE [LARGE SCALE GENOMIC DNA]</scope>
    <source>
        <strain evidence="7 8">CGMCC 4.6945</strain>
    </source>
</reference>
<organism evidence="7 8">
    <name type="scientific">Cellulomonas marina</name>
    <dbReference type="NCBI Taxonomy" id="988821"/>
    <lineage>
        <taxon>Bacteria</taxon>
        <taxon>Bacillati</taxon>
        <taxon>Actinomycetota</taxon>
        <taxon>Actinomycetes</taxon>
        <taxon>Micrococcales</taxon>
        <taxon>Cellulomonadaceae</taxon>
        <taxon>Cellulomonas</taxon>
    </lineage>
</organism>
<comment type="similarity">
    <text evidence="2">Belongs to the RmuC family.</text>
</comment>
<dbReference type="InterPro" id="IPR003798">
    <property type="entry name" value="DNA_recombination_RmuC"/>
</dbReference>
<dbReference type="PANTHER" id="PTHR30563">
    <property type="entry name" value="DNA RECOMBINATION PROTEIN RMUC"/>
    <property type="match status" value="1"/>
</dbReference>
<evidence type="ECO:0000256" key="3">
    <source>
        <dbReference type="ARBA" id="ARBA00023054"/>
    </source>
</evidence>
<feature type="coiled-coil region" evidence="5">
    <location>
        <begin position="40"/>
        <end position="73"/>
    </location>
</feature>
<accession>A0A1I0ZHJ4</accession>
<feature type="compositionally biased region" description="Low complexity" evidence="6">
    <location>
        <begin position="448"/>
        <end position="460"/>
    </location>
</feature>
<dbReference type="PANTHER" id="PTHR30563:SF0">
    <property type="entry name" value="DNA RECOMBINATION PROTEIN RMUC"/>
    <property type="match status" value="1"/>
</dbReference>
<protein>
    <submittedName>
        <fullName evidence="7">DNA recombination protein RmuC</fullName>
    </submittedName>
</protein>
<feature type="coiled-coil region" evidence="5">
    <location>
        <begin position="131"/>
        <end position="169"/>
    </location>
</feature>
<keyword evidence="3 5" id="KW-0175">Coiled coil</keyword>
<gene>
    <name evidence="7" type="ORF">SAMN05421867_11175</name>
</gene>
<evidence type="ECO:0000256" key="2">
    <source>
        <dbReference type="ARBA" id="ARBA00009840"/>
    </source>
</evidence>
<comment type="function">
    <text evidence="1">Involved in DNA recombination.</text>
</comment>
<dbReference type="Proteomes" id="UP000199012">
    <property type="component" value="Unassembled WGS sequence"/>
</dbReference>
<keyword evidence="4" id="KW-0233">DNA recombination</keyword>
<dbReference type="Pfam" id="PF02646">
    <property type="entry name" value="RmuC"/>
    <property type="match status" value="1"/>
</dbReference>
<dbReference type="STRING" id="988821.SAMN05421867_11175"/>
<dbReference type="EMBL" id="FOKA01000011">
    <property type="protein sequence ID" value="SFB25115.1"/>
    <property type="molecule type" value="Genomic_DNA"/>
</dbReference>
<evidence type="ECO:0000313" key="8">
    <source>
        <dbReference type="Proteomes" id="UP000199012"/>
    </source>
</evidence>